<sequence>MQLPRVVIAAVFFVIGALIAVPALASTLSSDGEGTPQSATTSPSPSDSPTRTSGSPSPTRTTTSPTRSPSPTPTRTRTTSPPPPPAQAPLRVTIGSVRCSDRSAEVTVRNTGTRTEDYAIEKNDNTEARPGRIAPGATRTSSIALREDRRTRVQVTWRNEPVQSRTLTANCRGATPAPNDSPDDELPRTGSDSAVLWARAVTGGAAMITGVIIFWYGGIWPRRREHMFAGKKAD</sequence>
<feature type="transmembrane region" description="Helical" evidence="2">
    <location>
        <begin position="196"/>
        <end position="217"/>
    </location>
</feature>
<evidence type="ECO:0000313" key="4">
    <source>
        <dbReference type="EMBL" id="MFC5744063.1"/>
    </source>
</evidence>
<feature type="chain" id="PRO_5045967687" evidence="3">
    <location>
        <begin position="26"/>
        <end position="234"/>
    </location>
</feature>
<evidence type="ECO:0000256" key="3">
    <source>
        <dbReference type="SAM" id="SignalP"/>
    </source>
</evidence>
<feature type="region of interest" description="Disordered" evidence="1">
    <location>
        <begin position="170"/>
        <end position="190"/>
    </location>
</feature>
<keyword evidence="3" id="KW-0732">Signal</keyword>
<feature type="region of interest" description="Disordered" evidence="1">
    <location>
        <begin position="28"/>
        <end position="110"/>
    </location>
</feature>
<organism evidence="4 5">
    <name type="scientific">Actinomadura rugatobispora</name>
    <dbReference type="NCBI Taxonomy" id="1994"/>
    <lineage>
        <taxon>Bacteria</taxon>
        <taxon>Bacillati</taxon>
        <taxon>Actinomycetota</taxon>
        <taxon>Actinomycetes</taxon>
        <taxon>Streptosporangiales</taxon>
        <taxon>Thermomonosporaceae</taxon>
        <taxon>Actinomadura</taxon>
    </lineage>
</organism>
<evidence type="ECO:0000313" key="5">
    <source>
        <dbReference type="Proteomes" id="UP001596074"/>
    </source>
</evidence>
<feature type="signal peptide" evidence="3">
    <location>
        <begin position="1"/>
        <end position="25"/>
    </location>
</feature>
<accession>A0ABW0ZNI7</accession>
<keyword evidence="2" id="KW-0812">Transmembrane</keyword>
<keyword evidence="5" id="KW-1185">Reference proteome</keyword>
<protein>
    <submittedName>
        <fullName evidence="4">Uncharacterized protein</fullName>
    </submittedName>
</protein>
<feature type="compositionally biased region" description="Low complexity" evidence="1">
    <location>
        <begin position="35"/>
        <end position="79"/>
    </location>
</feature>
<keyword evidence="2" id="KW-1133">Transmembrane helix</keyword>
<dbReference type="RefSeq" id="WP_378278888.1">
    <property type="nucleotide sequence ID" value="NZ_JBHSON010000001.1"/>
</dbReference>
<gene>
    <name evidence="4" type="ORF">ACFPZN_00395</name>
</gene>
<keyword evidence="2" id="KW-0472">Membrane</keyword>
<name>A0ABW0ZNI7_9ACTN</name>
<dbReference type="EMBL" id="JBHSON010000001">
    <property type="protein sequence ID" value="MFC5744063.1"/>
    <property type="molecule type" value="Genomic_DNA"/>
</dbReference>
<evidence type="ECO:0000256" key="1">
    <source>
        <dbReference type="SAM" id="MobiDB-lite"/>
    </source>
</evidence>
<dbReference type="Proteomes" id="UP001596074">
    <property type="component" value="Unassembled WGS sequence"/>
</dbReference>
<proteinExistence type="predicted"/>
<comment type="caution">
    <text evidence="4">The sequence shown here is derived from an EMBL/GenBank/DDBJ whole genome shotgun (WGS) entry which is preliminary data.</text>
</comment>
<reference evidence="5" key="1">
    <citation type="journal article" date="2019" name="Int. J. Syst. Evol. Microbiol.">
        <title>The Global Catalogue of Microorganisms (GCM) 10K type strain sequencing project: providing services to taxonomists for standard genome sequencing and annotation.</title>
        <authorList>
            <consortium name="The Broad Institute Genomics Platform"/>
            <consortium name="The Broad Institute Genome Sequencing Center for Infectious Disease"/>
            <person name="Wu L."/>
            <person name="Ma J."/>
        </authorList>
    </citation>
    <scope>NUCLEOTIDE SEQUENCE [LARGE SCALE GENOMIC DNA]</scope>
    <source>
        <strain evidence="5">KCTC 42087</strain>
    </source>
</reference>
<evidence type="ECO:0000256" key="2">
    <source>
        <dbReference type="SAM" id="Phobius"/>
    </source>
</evidence>